<evidence type="ECO:0000259" key="1">
    <source>
        <dbReference type="PROSITE" id="PS50042"/>
    </source>
</evidence>
<keyword evidence="3" id="KW-1185">Reference proteome</keyword>
<protein>
    <submittedName>
        <fullName evidence="2">cAMP-binding domain of CRP or a regulatory subunit of cAMP-dependent protein kinases</fullName>
    </submittedName>
</protein>
<dbReference type="InterPro" id="IPR018490">
    <property type="entry name" value="cNMP-bd_dom_sf"/>
</dbReference>
<sequence>MDQLISFFEQKIQLSEKEIALLERMFTYVELPKKSIIIQEGKTESYLYFVVEGILKGYKNKNGKIIVEHLVGNTTLFTALDSFMNGTPSEDCFESITDCKLYRISKTNFNLLKQSDTKWNQLAEAIINESLRCKMERVHDFQTLTAKERYLKFIKQTPELALQVSVENIASFLGIEPQSLSRIRKQITF</sequence>
<keyword evidence="2" id="KW-0808">Transferase</keyword>
<keyword evidence="2" id="KW-0418">Kinase</keyword>
<gene>
    <name evidence="2" type="ORF">SAMN04488508_102198</name>
</gene>
<dbReference type="Proteomes" id="UP000184432">
    <property type="component" value="Unassembled WGS sequence"/>
</dbReference>
<dbReference type="SUPFAM" id="SSF51206">
    <property type="entry name" value="cAMP-binding domain-like"/>
    <property type="match status" value="1"/>
</dbReference>
<feature type="domain" description="Cyclic nucleotide-binding" evidence="1">
    <location>
        <begin position="20"/>
        <end position="112"/>
    </location>
</feature>
<dbReference type="OrthoDB" id="758145at2"/>
<proteinExistence type="predicted"/>
<evidence type="ECO:0000313" key="2">
    <source>
        <dbReference type="EMBL" id="SHI62460.1"/>
    </source>
</evidence>
<dbReference type="Gene3D" id="2.60.120.10">
    <property type="entry name" value="Jelly Rolls"/>
    <property type="match status" value="1"/>
</dbReference>
<dbReference type="InterPro" id="IPR014710">
    <property type="entry name" value="RmlC-like_jellyroll"/>
</dbReference>
<dbReference type="Pfam" id="PF00027">
    <property type="entry name" value="cNMP_binding"/>
    <property type="match status" value="1"/>
</dbReference>
<dbReference type="GO" id="GO:0016301">
    <property type="term" value="F:kinase activity"/>
    <property type="evidence" value="ECO:0007669"/>
    <property type="project" value="UniProtKB-KW"/>
</dbReference>
<dbReference type="EMBL" id="FQYP01000002">
    <property type="protein sequence ID" value="SHI62460.1"/>
    <property type="molecule type" value="Genomic_DNA"/>
</dbReference>
<dbReference type="PROSITE" id="PS50042">
    <property type="entry name" value="CNMP_BINDING_3"/>
    <property type="match status" value="1"/>
</dbReference>
<dbReference type="RefSeq" id="WP_073314812.1">
    <property type="nucleotide sequence ID" value="NZ_FQYP01000002.1"/>
</dbReference>
<dbReference type="AlphaFoldDB" id="A0A1M6CN93"/>
<evidence type="ECO:0000313" key="3">
    <source>
        <dbReference type="Proteomes" id="UP000184432"/>
    </source>
</evidence>
<accession>A0A1M6CN93</accession>
<reference evidence="3" key="1">
    <citation type="submission" date="2016-11" db="EMBL/GenBank/DDBJ databases">
        <authorList>
            <person name="Varghese N."/>
            <person name="Submissions S."/>
        </authorList>
    </citation>
    <scope>NUCLEOTIDE SEQUENCE [LARGE SCALE GENOMIC DNA]</scope>
    <source>
        <strain evidence="3">DSM 22623</strain>
    </source>
</reference>
<dbReference type="STRING" id="570521.SAMN04488508_102198"/>
<dbReference type="InterPro" id="IPR000595">
    <property type="entry name" value="cNMP-bd_dom"/>
</dbReference>
<name>A0A1M6CN93_9FLAO</name>
<dbReference type="CDD" id="cd00038">
    <property type="entry name" value="CAP_ED"/>
    <property type="match status" value="1"/>
</dbReference>
<organism evidence="2 3">
    <name type="scientific">Aquimarina spongiae</name>
    <dbReference type="NCBI Taxonomy" id="570521"/>
    <lineage>
        <taxon>Bacteria</taxon>
        <taxon>Pseudomonadati</taxon>
        <taxon>Bacteroidota</taxon>
        <taxon>Flavobacteriia</taxon>
        <taxon>Flavobacteriales</taxon>
        <taxon>Flavobacteriaceae</taxon>
        <taxon>Aquimarina</taxon>
    </lineage>
</organism>